<name>A0A6A6J343_9PLEO</name>
<reference evidence="2" key="1">
    <citation type="journal article" date="2020" name="Stud. Mycol.">
        <title>101 Dothideomycetes genomes: a test case for predicting lifestyles and emergence of pathogens.</title>
        <authorList>
            <person name="Haridas S."/>
            <person name="Albert R."/>
            <person name="Binder M."/>
            <person name="Bloem J."/>
            <person name="Labutti K."/>
            <person name="Salamov A."/>
            <person name="Andreopoulos B."/>
            <person name="Baker S."/>
            <person name="Barry K."/>
            <person name="Bills G."/>
            <person name="Bluhm B."/>
            <person name="Cannon C."/>
            <person name="Castanera R."/>
            <person name="Culley D."/>
            <person name="Daum C."/>
            <person name="Ezra D."/>
            <person name="Gonzalez J."/>
            <person name="Henrissat B."/>
            <person name="Kuo A."/>
            <person name="Liang C."/>
            <person name="Lipzen A."/>
            <person name="Lutzoni F."/>
            <person name="Magnuson J."/>
            <person name="Mondo S."/>
            <person name="Nolan M."/>
            <person name="Ohm R."/>
            <person name="Pangilinan J."/>
            <person name="Park H.-J."/>
            <person name="Ramirez L."/>
            <person name="Alfaro M."/>
            <person name="Sun H."/>
            <person name="Tritt A."/>
            <person name="Yoshinaga Y."/>
            <person name="Zwiers L.-H."/>
            <person name="Turgeon B."/>
            <person name="Goodwin S."/>
            <person name="Spatafora J."/>
            <person name="Crous P."/>
            <person name="Grigoriev I."/>
        </authorList>
    </citation>
    <scope>NUCLEOTIDE SEQUENCE</scope>
    <source>
        <strain evidence="2">CBS 122368</strain>
    </source>
</reference>
<organism evidence="2 3">
    <name type="scientific">Trematosphaeria pertusa</name>
    <dbReference type="NCBI Taxonomy" id="390896"/>
    <lineage>
        <taxon>Eukaryota</taxon>
        <taxon>Fungi</taxon>
        <taxon>Dikarya</taxon>
        <taxon>Ascomycota</taxon>
        <taxon>Pezizomycotina</taxon>
        <taxon>Dothideomycetes</taxon>
        <taxon>Pleosporomycetidae</taxon>
        <taxon>Pleosporales</taxon>
        <taxon>Massarineae</taxon>
        <taxon>Trematosphaeriaceae</taxon>
        <taxon>Trematosphaeria</taxon>
    </lineage>
</organism>
<dbReference type="AlphaFoldDB" id="A0A6A6J343"/>
<sequence length="145" mass="15339">MAVRPHELQRQSEELLRQMGVLLAPSPCICHWRAIDTTPLSFSSPIDRAMSNGPPYPTFPPASAVREAALLSSQRAAGSSTRRGHVPAARAKPAGGDDSVLAPWGFRVLGVEPSRLQQTISINEAPAAAILGVPAWDRACAAHSG</sequence>
<protein>
    <submittedName>
        <fullName evidence="2">Uncharacterized protein</fullName>
    </submittedName>
</protein>
<accession>A0A6A6J343</accession>
<dbReference type="EMBL" id="ML987189">
    <property type="protein sequence ID" value="KAF2257129.1"/>
    <property type="molecule type" value="Genomic_DNA"/>
</dbReference>
<feature type="region of interest" description="Disordered" evidence="1">
    <location>
        <begin position="72"/>
        <end position="96"/>
    </location>
</feature>
<feature type="compositionally biased region" description="Polar residues" evidence="1">
    <location>
        <begin position="72"/>
        <end position="81"/>
    </location>
</feature>
<dbReference type="GeneID" id="54585906"/>
<evidence type="ECO:0000256" key="1">
    <source>
        <dbReference type="SAM" id="MobiDB-lite"/>
    </source>
</evidence>
<dbReference type="Proteomes" id="UP000800094">
    <property type="component" value="Unassembled WGS sequence"/>
</dbReference>
<proteinExistence type="predicted"/>
<evidence type="ECO:0000313" key="3">
    <source>
        <dbReference type="Proteomes" id="UP000800094"/>
    </source>
</evidence>
<evidence type="ECO:0000313" key="2">
    <source>
        <dbReference type="EMBL" id="KAF2257129.1"/>
    </source>
</evidence>
<dbReference type="RefSeq" id="XP_033692133.1">
    <property type="nucleotide sequence ID" value="XM_033832576.1"/>
</dbReference>
<keyword evidence="3" id="KW-1185">Reference proteome</keyword>
<gene>
    <name evidence="2" type="ORF">BU26DRAFT_558541</name>
</gene>